<feature type="domain" description="DyP dimeric alpha+beta barrel" evidence="10">
    <location>
        <begin position="11"/>
        <end position="192"/>
    </location>
</feature>
<evidence type="ECO:0000256" key="3">
    <source>
        <dbReference type="ARBA" id="ARBA00022617"/>
    </source>
</evidence>
<sequence length="471" mass="51776">MPATKPLNVNNVQGDILFSGLPKLNESFFFFKIEDARVRDFCQALRQVTKELSASNDTTQARSDIQSARKEDTNAVVKFAGANIAFTMKGLQQMKKALPHLNLKTNEIAFEEGMKVGAGNLHDPFKAGTTEPAYEAPWSKPESIHGLILVAGSDPDTVKTKLQRVQSIFNFPTGKGPAMVSEVTTIKGKVRPGEHKGHEHFGFEDGISQPAVQGVDRNVPPGQDTVSQGVILCGREGDFQQRPDWMVDGSFLVFRKLAQKVPEWNQFLVDASNTLGTWSGQLGSRLVGRWPSGCPINLSPDFDNVALGKDPLQNNKFEFDDVGDNFKCPMGAHIRKTNPRGDLSRGTVNQFRILRRGIPFGEEVDVDPKGERGLLFVCYQSQIGNGFQFIQQTWANQPTFFSDGAGLDAIMGQSNTEKTVDMKGLFPQDANRPLPLNGINRFVIPKGGEYFFSPSIPALNTALSDVAKTDL</sequence>
<evidence type="ECO:0000256" key="7">
    <source>
        <dbReference type="ARBA" id="ARBA00023004"/>
    </source>
</evidence>
<comment type="similarity">
    <text evidence="8">Belongs to the DyP-type peroxidase family.</text>
</comment>
<organism evidence="11 12">
    <name type="scientific">Polychaeton citri CBS 116435</name>
    <dbReference type="NCBI Taxonomy" id="1314669"/>
    <lineage>
        <taxon>Eukaryota</taxon>
        <taxon>Fungi</taxon>
        <taxon>Dikarya</taxon>
        <taxon>Ascomycota</taxon>
        <taxon>Pezizomycotina</taxon>
        <taxon>Dothideomycetes</taxon>
        <taxon>Dothideomycetidae</taxon>
        <taxon>Capnodiales</taxon>
        <taxon>Capnodiaceae</taxon>
        <taxon>Polychaeton</taxon>
    </lineage>
</organism>
<dbReference type="GO" id="GO:0004601">
    <property type="term" value="F:peroxidase activity"/>
    <property type="evidence" value="ECO:0007669"/>
    <property type="project" value="UniProtKB-KW"/>
</dbReference>
<dbReference type="PANTHER" id="PTHR30521">
    <property type="entry name" value="DEFERROCHELATASE/PEROXIDASE"/>
    <property type="match status" value="1"/>
</dbReference>
<keyword evidence="6" id="KW-0560">Oxidoreductase</keyword>
<dbReference type="InterPro" id="IPR048328">
    <property type="entry name" value="Dyp_perox_C"/>
</dbReference>
<evidence type="ECO:0000256" key="1">
    <source>
        <dbReference type="ARBA" id="ARBA00001970"/>
    </source>
</evidence>
<evidence type="ECO:0000259" key="9">
    <source>
        <dbReference type="Pfam" id="PF20628"/>
    </source>
</evidence>
<dbReference type="GO" id="GO:0046872">
    <property type="term" value="F:metal ion binding"/>
    <property type="evidence" value="ECO:0007669"/>
    <property type="project" value="UniProtKB-KW"/>
</dbReference>
<dbReference type="EMBL" id="MU003780">
    <property type="protein sequence ID" value="KAF2722845.1"/>
    <property type="molecule type" value="Genomic_DNA"/>
</dbReference>
<comment type="cofactor">
    <cofactor evidence="1">
        <name>heme b</name>
        <dbReference type="ChEBI" id="CHEBI:60344"/>
    </cofactor>
</comment>
<dbReference type="Proteomes" id="UP000799441">
    <property type="component" value="Unassembled WGS sequence"/>
</dbReference>
<name>A0A9P4QBC8_9PEZI</name>
<dbReference type="InterPro" id="IPR049509">
    <property type="entry name" value="DyP_N"/>
</dbReference>
<dbReference type="Pfam" id="PF21105">
    <property type="entry name" value="DyP_N"/>
    <property type="match status" value="1"/>
</dbReference>
<evidence type="ECO:0000256" key="8">
    <source>
        <dbReference type="ARBA" id="ARBA00025737"/>
    </source>
</evidence>
<dbReference type="NCBIfam" id="TIGR01413">
    <property type="entry name" value="Dyp_perox_fam"/>
    <property type="match status" value="1"/>
</dbReference>
<dbReference type="PROSITE" id="PS51404">
    <property type="entry name" value="DYP_PEROXIDASE"/>
    <property type="match status" value="1"/>
</dbReference>
<keyword evidence="5" id="KW-0732">Signal</keyword>
<proteinExistence type="inferred from homology"/>
<dbReference type="GO" id="GO:0005829">
    <property type="term" value="C:cytosol"/>
    <property type="evidence" value="ECO:0007669"/>
    <property type="project" value="TreeGrafter"/>
</dbReference>
<gene>
    <name evidence="11" type="ORF">K431DRAFT_221365</name>
</gene>
<dbReference type="GO" id="GO:0020037">
    <property type="term" value="F:heme binding"/>
    <property type="evidence" value="ECO:0007669"/>
    <property type="project" value="InterPro"/>
</dbReference>
<reference evidence="11" key="1">
    <citation type="journal article" date="2020" name="Stud. Mycol.">
        <title>101 Dothideomycetes genomes: a test case for predicting lifestyles and emergence of pathogens.</title>
        <authorList>
            <person name="Haridas S."/>
            <person name="Albert R."/>
            <person name="Binder M."/>
            <person name="Bloem J."/>
            <person name="Labutti K."/>
            <person name="Salamov A."/>
            <person name="Andreopoulos B."/>
            <person name="Baker S."/>
            <person name="Barry K."/>
            <person name="Bills G."/>
            <person name="Bluhm B."/>
            <person name="Cannon C."/>
            <person name="Castanera R."/>
            <person name="Culley D."/>
            <person name="Daum C."/>
            <person name="Ezra D."/>
            <person name="Gonzalez J."/>
            <person name="Henrissat B."/>
            <person name="Kuo A."/>
            <person name="Liang C."/>
            <person name="Lipzen A."/>
            <person name="Lutzoni F."/>
            <person name="Magnuson J."/>
            <person name="Mondo S."/>
            <person name="Nolan M."/>
            <person name="Ohm R."/>
            <person name="Pangilinan J."/>
            <person name="Park H.-J."/>
            <person name="Ramirez L."/>
            <person name="Alfaro M."/>
            <person name="Sun H."/>
            <person name="Tritt A."/>
            <person name="Yoshinaga Y."/>
            <person name="Zwiers L.-H."/>
            <person name="Turgeon B."/>
            <person name="Goodwin S."/>
            <person name="Spatafora J."/>
            <person name="Crous P."/>
            <person name="Grigoriev I."/>
        </authorList>
    </citation>
    <scope>NUCLEOTIDE SEQUENCE</scope>
    <source>
        <strain evidence="11">CBS 116435</strain>
    </source>
</reference>
<dbReference type="Pfam" id="PF20628">
    <property type="entry name" value="Dyp_perox_C"/>
    <property type="match status" value="1"/>
</dbReference>
<dbReference type="InterPro" id="IPR006314">
    <property type="entry name" value="Dyp_peroxidase"/>
</dbReference>
<evidence type="ECO:0000256" key="6">
    <source>
        <dbReference type="ARBA" id="ARBA00023002"/>
    </source>
</evidence>
<evidence type="ECO:0000313" key="12">
    <source>
        <dbReference type="Proteomes" id="UP000799441"/>
    </source>
</evidence>
<evidence type="ECO:0000313" key="11">
    <source>
        <dbReference type="EMBL" id="KAF2722845.1"/>
    </source>
</evidence>
<dbReference type="PANTHER" id="PTHR30521:SF4">
    <property type="entry name" value="DEFERROCHELATASE"/>
    <property type="match status" value="1"/>
</dbReference>
<keyword evidence="7" id="KW-0408">Iron</keyword>
<feature type="domain" description="Dyp-type peroxidase C-terminal" evidence="9">
    <location>
        <begin position="202"/>
        <end position="394"/>
    </location>
</feature>
<evidence type="ECO:0000256" key="2">
    <source>
        <dbReference type="ARBA" id="ARBA00022559"/>
    </source>
</evidence>
<dbReference type="AlphaFoldDB" id="A0A9P4QBC8"/>
<evidence type="ECO:0000256" key="5">
    <source>
        <dbReference type="ARBA" id="ARBA00022729"/>
    </source>
</evidence>
<evidence type="ECO:0000259" key="10">
    <source>
        <dbReference type="Pfam" id="PF21105"/>
    </source>
</evidence>
<dbReference type="OrthoDB" id="3207336at2759"/>
<keyword evidence="3" id="KW-0349">Heme</keyword>
<keyword evidence="4" id="KW-0479">Metal-binding</keyword>
<evidence type="ECO:0000256" key="4">
    <source>
        <dbReference type="ARBA" id="ARBA00022723"/>
    </source>
</evidence>
<dbReference type="InterPro" id="IPR011008">
    <property type="entry name" value="Dimeric_a/b-barrel"/>
</dbReference>
<comment type="caution">
    <text evidence="11">The sequence shown here is derived from an EMBL/GenBank/DDBJ whole genome shotgun (WGS) entry which is preliminary data.</text>
</comment>
<keyword evidence="2 11" id="KW-0575">Peroxidase</keyword>
<dbReference type="SUPFAM" id="SSF54909">
    <property type="entry name" value="Dimeric alpha+beta barrel"/>
    <property type="match status" value="1"/>
</dbReference>
<protein>
    <submittedName>
        <fullName evidence="11">Dyp-type peroxidase</fullName>
    </submittedName>
</protein>
<keyword evidence="12" id="KW-1185">Reference proteome</keyword>
<accession>A0A9P4QBC8</accession>